<keyword evidence="1" id="KW-0175">Coiled coil</keyword>
<name>A0ABV2H1X1_9HYPH</name>
<proteinExistence type="predicted"/>
<dbReference type="EMBL" id="JBEPLJ010000002">
    <property type="protein sequence ID" value="MET3584545.1"/>
    <property type="molecule type" value="Genomic_DNA"/>
</dbReference>
<evidence type="ECO:0000256" key="2">
    <source>
        <dbReference type="SAM" id="Phobius"/>
    </source>
</evidence>
<sequence length="117" mass="12215">MDWAALDYEKIANAIVILVVGLAAGLGLKSGRSGRRSTTNTGGDAVEIAGALIDSSTAKALEAGVKSLSSAVEAASVENLNYRKSMERAVEDLTDALKEVTHALASLKEEIIRSKRG</sequence>
<accession>A0ABV2H1X1</accession>
<keyword evidence="2" id="KW-0812">Transmembrane</keyword>
<dbReference type="RefSeq" id="WP_247242577.1">
    <property type="nucleotide sequence ID" value="NZ_JALJRA010000002.1"/>
</dbReference>
<keyword evidence="2" id="KW-0472">Membrane</keyword>
<keyword evidence="2" id="KW-1133">Transmembrane helix</keyword>
<keyword evidence="4" id="KW-1185">Reference proteome</keyword>
<gene>
    <name evidence="3" type="ORF">ABID21_000640</name>
</gene>
<evidence type="ECO:0000313" key="3">
    <source>
        <dbReference type="EMBL" id="MET3584545.1"/>
    </source>
</evidence>
<evidence type="ECO:0000313" key="4">
    <source>
        <dbReference type="Proteomes" id="UP001549031"/>
    </source>
</evidence>
<reference evidence="3 4" key="1">
    <citation type="submission" date="2024-06" db="EMBL/GenBank/DDBJ databases">
        <title>Genomic Encyclopedia of Type Strains, Phase IV (KMG-IV): sequencing the most valuable type-strain genomes for metagenomic binning, comparative biology and taxonomic classification.</title>
        <authorList>
            <person name="Goeker M."/>
        </authorList>
    </citation>
    <scope>NUCLEOTIDE SEQUENCE [LARGE SCALE GENOMIC DNA]</scope>
    <source>
        <strain evidence="3 4">DSM 105042</strain>
    </source>
</reference>
<dbReference type="Proteomes" id="UP001549031">
    <property type="component" value="Unassembled WGS sequence"/>
</dbReference>
<evidence type="ECO:0000256" key="1">
    <source>
        <dbReference type="SAM" id="Coils"/>
    </source>
</evidence>
<feature type="transmembrane region" description="Helical" evidence="2">
    <location>
        <begin position="12"/>
        <end position="28"/>
    </location>
</feature>
<organism evidence="3 4">
    <name type="scientific">Pseudorhizobium tarimense</name>
    <dbReference type="NCBI Taxonomy" id="1079109"/>
    <lineage>
        <taxon>Bacteria</taxon>
        <taxon>Pseudomonadati</taxon>
        <taxon>Pseudomonadota</taxon>
        <taxon>Alphaproteobacteria</taxon>
        <taxon>Hyphomicrobiales</taxon>
        <taxon>Rhizobiaceae</taxon>
        <taxon>Rhizobium/Agrobacterium group</taxon>
        <taxon>Pseudorhizobium</taxon>
    </lineage>
</organism>
<comment type="caution">
    <text evidence="3">The sequence shown here is derived from an EMBL/GenBank/DDBJ whole genome shotgun (WGS) entry which is preliminary data.</text>
</comment>
<protein>
    <submittedName>
        <fullName evidence="3">Uncharacterized protein</fullName>
    </submittedName>
</protein>
<feature type="coiled-coil region" evidence="1">
    <location>
        <begin position="83"/>
        <end position="110"/>
    </location>
</feature>